<keyword evidence="4" id="KW-0862">Zinc</keyword>
<dbReference type="STRING" id="694573.A0A194USI5"/>
<dbReference type="Gene3D" id="3.30.160.60">
    <property type="entry name" value="Classic Zinc Finger"/>
    <property type="match status" value="1"/>
</dbReference>
<evidence type="ECO:0000256" key="4">
    <source>
        <dbReference type="ARBA" id="ARBA00022833"/>
    </source>
</evidence>
<dbReference type="PROSITE" id="PS00028">
    <property type="entry name" value="ZINC_FINGER_C2H2_1"/>
    <property type="match status" value="1"/>
</dbReference>
<gene>
    <name evidence="8" type="ORF">VP1G_02116</name>
</gene>
<evidence type="ECO:0000313" key="9">
    <source>
        <dbReference type="Proteomes" id="UP000078576"/>
    </source>
</evidence>
<keyword evidence="1" id="KW-0479">Metal-binding</keyword>
<dbReference type="AlphaFoldDB" id="A0A194USI5"/>
<keyword evidence="2" id="KW-0677">Repeat</keyword>
<feature type="region of interest" description="Disordered" evidence="6">
    <location>
        <begin position="187"/>
        <end position="209"/>
    </location>
</feature>
<protein>
    <submittedName>
        <fullName evidence="8">Zinc finger X-linked protein ZXDB</fullName>
    </submittedName>
</protein>
<dbReference type="GO" id="GO:0000981">
    <property type="term" value="F:DNA-binding transcription factor activity, RNA polymerase II-specific"/>
    <property type="evidence" value="ECO:0007669"/>
    <property type="project" value="TreeGrafter"/>
</dbReference>
<evidence type="ECO:0000256" key="6">
    <source>
        <dbReference type="SAM" id="MobiDB-lite"/>
    </source>
</evidence>
<evidence type="ECO:0000259" key="7">
    <source>
        <dbReference type="PROSITE" id="PS50157"/>
    </source>
</evidence>
<evidence type="ECO:0000256" key="5">
    <source>
        <dbReference type="PROSITE-ProRule" id="PRU00042"/>
    </source>
</evidence>
<dbReference type="GO" id="GO:0008270">
    <property type="term" value="F:zinc ion binding"/>
    <property type="evidence" value="ECO:0007669"/>
    <property type="project" value="UniProtKB-KW"/>
</dbReference>
<dbReference type="InterPro" id="IPR036236">
    <property type="entry name" value="Znf_C2H2_sf"/>
</dbReference>
<dbReference type="OrthoDB" id="654211at2759"/>
<dbReference type="InterPro" id="IPR013087">
    <property type="entry name" value="Znf_C2H2_type"/>
</dbReference>
<feature type="compositionally biased region" description="Pro residues" evidence="6">
    <location>
        <begin position="187"/>
        <end position="198"/>
    </location>
</feature>
<dbReference type="SMART" id="SM00355">
    <property type="entry name" value="ZnF_C2H2"/>
    <property type="match status" value="3"/>
</dbReference>
<reference evidence="9" key="1">
    <citation type="submission" date="2014-12" db="EMBL/GenBank/DDBJ databases">
        <title>Genome Sequence of Valsa Canker Pathogens Uncovers a Specific Adaption of Colonization on Woody Bark.</title>
        <authorList>
            <person name="Yin Z."/>
            <person name="Liu H."/>
            <person name="Gao X."/>
            <person name="Li Z."/>
            <person name="Song N."/>
            <person name="Ke X."/>
            <person name="Dai Q."/>
            <person name="Wu Y."/>
            <person name="Sun Y."/>
            <person name="Xu J.-R."/>
            <person name="Kang Z.K."/>
            <person name="Wang L."/>
            <person name="Huang L."/>
        </authorList>
    </citation>
    <scope>NUCLEOTIDE SEQUENCE [LARGE SCALE GENOMIC DNA]</scope>
    <source>
        <strain evidence="9">SXYL134</strain>
    </source>
</reference>
<evidence type="ECO:0000256" key="3">
    <source>
        <dbReference type="ARBA" id="ARBA00022771"/>
    </source>
</evidence>
<evidence type="ECO:0000313" key="8">
    <source>
        <dbReference type="EMBL" id="KUI54657.1"/>
    </source>
</evidence>
<dbReference type="EMBL" id="KN714675">
    <property type="protein sequence ID" value="KUI54657.1"/>
    <property type="molecule type" value="Genomic_DNA"/>
</dbReference>
<keyword evidence="9" id="KW-1185">Reference proteome</keyword>
<organism evidence="8 9">
    <name type="scientific">Cytospora mali</name>
    <name type="common">Apple Valsa canker fungus</name>
    <name type="synonym">Valsa mali</name>
    <dbReference type="NCBI Taxonomy" id="578113"/>
    <lineage>
        <taxon>Eukaryota</taxon>
        <taxon>Fungi</taxon>
        <taxon>Dikarya</taxon>
        <taxon>Ascomycota</taxon>
        <taxon>Pezizomycotina</taxon>
        <taxon>Sordariomycetes</taxon>
        <taxon>Sordariomycetidae</taxon>
        <taxon>Diaporthales</taxon>
        <taxon>Cytosporaceae</taxon>
        <taxon>Cytospora</taxon>
    </lineage>
</organism>
<dbReference type="PROSITE" id="PS50157">
    <property type="entry name" value="ZINC_FINGER_C2H2_2"/>
    <property type="match status" value="1"/>
</dbReference>
<dbReference type="PANTHER" id="PTHR24409:SF295">
    <property type="entry name" value="AZ2-RELATED"/>
    <property type="match status" value="1"/>
</dbReference>
<dbReference type="SUPFAM" id="SSF57667">
    <property type="entry name" value="beta-beta-alpha zinc fingers"/>
    <property type="match status" value="1"/>
</dbReference>
<feature type="compositionally biased region" description="Low complexity" evidence="6">
    <location>
        <begin position="199"/>
        <end position="209"/>
    </location>
</feature>
<dbReference type="GO" id="GO:0000977">
    <property type="term" value="F:RNA polymerase II transcription regulatory region sequence-specific DNA binding"/>
    <property type="evidence" value="ECO:0007669"/>
    <property type="project" value="TreeGrafter"/>
</dbReference>
<dbReference type="Proteomes" id="UP000078576">
    <property type="component" value="Unassembled WGS sequence"/>
</dbReference>
<sequence length="311" mass="34343">MDIFNTSEPWDTAIETIDQAQIDQVLREIEWEAQTHPTGADYAVPNTINTHYTNLPGYVAFEDHFSPPSRLESPGSMTTGSTNPSPLVPLLDYDFGFDSASAKDHTQLILPDLISYPVTMQGEWPAVGLGDAQDFDMTAFSGSTASLGSGTSLPSLLEDALQQTPPAWDALNTNYCPRYIYNTEPGPSTPAPVNPPAPSCVSESPSSTSQQKPLLACPHCPITFTDKTKLKIHTNKHTKPFRCSAAGCDYSTAEKKSLQRHLLAKSKWDEEHRIAAHNYGLRDVKYRCSREGCTYSTIREDNLKRHMTTCQ</sequence>
<dbReference type="Pfam" id="PF00096">
    <property type="entry name" value="zf-C2H2"/>
    <property type="match status" value="1"/>
</dbReference>
<dbReference type="PANTHER" id="PTHR24409">
    <property type="entry name" value="ZINC FINGER PROTEIN 142"/>
    <property type="match status" value="1"/>
</dbReference>
<keyword evidence="3 5" id="KW-0863">Zinc-finger</keyword>
<evidence type="ECO:0000256" key="1">
    <source>
        <dbReference type="ARBA" id="ARBA00022723"/>
    </source>
</evidence>
<proteinExistence type="predicted"/>
<feature type="domain" description="C2H2-type" evidence="7">
    <location>
        <begin position="215"/>
        <end position="238"/>
    </location>
</feature>
<evidence type="ECO:0000256" key="2">
    <source>
        <dbReference type="ARBA" id="ARBA00022737"/>
    </source>
</evidence>
<dbReference type="GO" id="GO:0005634">
    <property type="term" value="C:nucleus"/>
    <property type="evidence" value="ECO:0007669"/>
    <property type="project" value="TreeGrafter"/>
</dbReference>
<accession>A0A194USI5</accession>
<name>A0A194USI5_CYTMA</name>